<organism evidence="2 3">
    <name type="scientific">Leptotrombidium deliense</name>
    <dbReference type="NCBI Taxonomy" id="299467"/>
    <lineage>
        <taxon>Eukaryota</taxon>
        <taxon>Metazoa</taxon>
        <taxon>Ecdysozoa</taxon>
        <taxon>Arthropoda</taxon>
        <taxon>Chelicerata</taxon>
        <taxon>Arachnida</taxon>
        <taxon>Acari</taxon>
        <taxon>Acariformes</taxon>
        <taxon>Trombidiformes</taxon>
        <taxon>Prostigmata</taxon>
        <taxon>Anystina</taxon>
        <taxon>Parasitengona</taxon>
        <taxon>Trombiculoidea</taxon>
        <taxon>Trombiculidae</taxon>
        <taxon>Leptotrombidium</taxon>
    </lineage>
</organism>
<dbReference type="FunFam" id="3.30.420.40:FF:000050">
    <property type="entry name" value="Actin, alpha skeletal muscle"/>
    <property type="match status" value="1"/>
</dbReference>
<dbReference type="EMBL" id="NCKV01016847">
    <property type="protein sequence ID" value="RWS20562.1"/>
    <property type="molecule type" value="Genomic_DNA"/>
</dbReference>
<dbReference type="OrthoDB" id="5132116at2759"/>
<dbReference type="Proteomes" id="UP000288716">
    <property type="component" value="Unassembled WGS sequence"/>
</dbReference>
<name>A0A443RZ70_9ACAR</name>
<reference evidence="2 3" key="1">
    <citation type="journal article" date="2018" name="Gigascience">
        <title>Genomes of trombidid mites reveal novel predicted allergens and laterally-transferred genes associated with secondary metabolism.</title>
        <authorList>
            <person name="Dong X."/>
            <person name="Chaisiri K."/>
            <person name="Xia D."/>
            <person name="Armstrong S.D."/>
            <person name="Fang Y."/>
            <person name="Donnelly M.J."/>
            <person name="Kadowaki T."/>
            <person name="McGarry J.W."/>
            <person name="Darby A.C."/>
            <person name="Makepeace B.L."/>
        </authorList>
    </citation>
    <scope>NUCLEOTIDE SEQUENCE [LARGE SCALE GENOMIC DNA]</scope>
    <source>
        <strain evidence="2">UoL-UT</strain>
    </source>
</reference>
<sequence>MCEPEVSAVVFGNGSGLFKAGFSGNDVPKYLFLSFVGYPQHQLVMEGYDHKDFYVGNDDQHKRDIVKLSYPIERVSLPIGMP</sequence>
<dbReference type="Gene3D" id="3.30.420.40">
    <property type="match status" value="1"/>
</dbReference>
<dbReference type="AlphaFoldDB" id="A0A443RZ70"/>
<comment type="caution">
    <text evidence="2">The sequence shown here is derived from an EMBL/GenBank/DDBJ whole genome shotgun (WGS) entry which is preliminary data.</text>
</comment>
<evidence type="ECO:0000313" key="3">
    <source>
        <dbReference type="Proteomes" id="UP000288716"/>
    </source>
</evidence>
<protein>
    <submittedName>
        <fullName evidence="2">Uncharacterized protein</fullName>
    </submittedName>
</protein>
<gene>
    <name evidence="2" type="ORF">B4U80_10629</name>
</gene>
<dbReference type="InterPro" id="IPR043129">
    <property type="entry name" value="ATPase_NBD"/>
</dbReference>
<keyword evidence="3" id="KW-1185">Reference proteome</keyword>
<dbReference type="VEuPathDB" id="VectorBase:LDEU011479"/>
<dbReference type="Pfam" id="PF00022">
    <property type="entry name" value="Actin"/>
    <property type="match status" value="1"/>
</dbReference>
<comment type="similarity">
    <text evidence="1">Belongs to the actin family.</text>
</comment>
<accession>A0A443RZ70</accession>
<evidence type="ECO:0000256" key="1">
    <source>
        <dbReference type="ARBA" id="ARBA00006752"/>
    </source>
</evidence>
<proteinExistence type="inferred from homology"/>
<dbReference type="SUPFAM" id="SSF53067">
    <property type="entry name" value="Actin-like ATPase domain"/>
    <property type="match status" value="1"/>
</dbReference>
<dbReference type="InterPro" id="IPR004000">
    <property type="entry name" value="Actin"/>
</dbReference>
<evidence type="ECO:0000313" key="2">
    <source>
        <dbReference type="EMBL" id="RWS20562.1"/>
    </source>
</evidence>
<dbReference type="STRING" id="299467.A0A443RZ70"/>